<dbReference type="Pfam" id="PF25183">
    <property type="entry name" value="OMP_b-brl_4"/>
    <property type="match status" value="1"/>
</dbReference>
<keyword evidence="4" id="KW-0812">Transmembrane</keyword>
<dbReference type="eggNOG" id="COG4771">
    <property type="taxonomic scope" value="Bacteria"/>
</dbReference>
<dbReference type="HOGENOM" id="CLU_006298_0_0_0"/>
<keyword evidence="5" id="KW-0732">Signal</keyword>
<dbReference type="STRING" id="682795.AciX8_3716"/>
<dbReference type="KEGG" id="gma:AciX8_3716"/>
<dbReference type="SUPFAM" id="SSF56935">
    <property type="entry name" value="Porins"/>
    <property type="match status" value="1"/>
</dbReference>
<dbReference type="Gene3D" id="2.170.130.10">
    <property type="entry name" value="TonB-dependent receptor, plug domain"/>
    <property type="match status" value="1"/>
</dbReference>
<feature type="domain" description="TonB-dependent receptor plug" evidence="9">
    <location>
        <begin position="140"/>
        <end position="247"/>
    </location>
</feature>
<dbReference type="InterPro" id="IPR036942">
    <property type="entry name" value="Beta-barrel_TonB_sf"/>
</dbReference>
<dbReference type="InterPro" id="IPR039426">
    <property type="entry name" value="TonB-dep_rcpt-like"/>
</dbReference>
<dbReference type="InterPro" id="IPR013784">
    <property type="entry name" value="Carb-bd-like_fold"/>
</dbReference>
<keyword evidence="2" id="KW-0813">Transport</keyword>
<dbReference type="Gene3D" id="2.40.170.20">
    <property type="entry name" value="TonB-dependent receptor, beta-barrel domain"/>
    <property type="match status" value="1"/>
</dbReference>
<dbReference type="InterPro" id="IPR037066">
    <property type="entry name" value="Plug_dom_sf"/>
</dbReference>
<dbReference type="InterPro" id="IPR012910">
    <property type="entry name" value="Plug_dom"/>
</dbReference>
<dbReference type="Proteomes" id="UP000007113">
    <property type="component" value="Chromosome"/>
</dbReference>
<dbReference type="GO" id="GO:0030246">
    <property type="term" value="F:carbohydrate binding"/>
    <property type="evidence" value="ECO:0007669"/>
    <property type="project" value="InterPro"/>
</dbReference>
<dbReference type="EMBL" id="CP003130">
    <property type="protein sequence ID" value="AEU38002.1"/>
    <property type="molecule type" value="Genomic_DNA"/>
</dbReference>
<evidence type="ECO:0000256" key="2">
    <source>
        <dbReference type="ARBA" id="ARBA00022448"/>
    </source>
</evidence>
<keyword evidence="8" id="KW-0998">Cell outer membrane</keyword>
<evidence type="ECO:0000256" key="5">
    <source>
        <dbReference type="ARBA" id="ARBA00022729"/>
    </source>
</evidence>
<evidence type="ECO:0000256" key="3">
    <source>
        <dbReference type="ARBA" id="ARBA00022452"/>
    </source>
</evidence>
<dbReference type="PANTHER" id="PTHR30069:SF46">
    <property type="entry name" value="OAR PROTEIN"/>
    <property type="match status" value="1"/>
</dbReference>
<evidence type="ECO:0000256" key="8">
    <source>
        <dbReference type="ARBA" id="ARBA00023237"/>
    </source>
</evidence>
<evidence type="ECO:0000313" key="11">
    <source>
        <dbReference type="EMBL" id="AEU38002.1"/>
    </source>
</evidence>
<dbReference type="GO" id="GO:0009279">
    <property type="term" value="C:cell outer membrane"/>
    <property type="evidence" value="ECO:0007669"/>
    <property type="project" value="UniProtKB-SubCell"/>
</dbReference>
<evidence type="ECO:0000256" key="1">
    <source>
        <dbReference type="ARBA" id="ARBA00004571"/>
    </source>
</evidence>
<dbReference type="GO" id="GO:0044718">
    <property type="term" value="P:siderophore transmembrane transport"/>
    <property type="evidence" value="ECO:0007669"/>
    <property type="project" value="TreeGrafter"/>
</dbReference>
<name>G8NZH4_GRAMM</name>
<evidence type="ECO:0000256" key="6">
    <source>
        <dbReference type="ARBA" id="ARBA00023077"/>
    </source>
</evidence>
<dbReference type="SUPFAM" id="SSF49452">
    <property type="entry name" value="Starch-binding domain-like"/>
    <property type="match status" value="1"/>
</dbReference>
<accession>G8NZH4</accession>
<dbReference type="AlphaFoldDB" id="G8NZH4"/>
<keyword evidence="11" id="KW-0675">Receptor</keyword>
<dbReference type="InterPro" id="IPR010917">
    <property type="entry name" value="TonB_rcpt_CS"/>
</dbReference>
<keyword evidence="12" id="KW-1185">Reference proteome</keyword>
<dbReference type="PROSITE" id="PS01156">
    <property type="entry name" value="TONB_DEPENDENT_REC_2"/>
    <property type="match status" value="1"/>
</dbReference>
<dbReference type="RefSeq" id="WP_014266875.1">
    <property type="nucleotide sequence ID" value="NC_016631.1"/>
</dbReference>
<dbReference type="GO" id="GO:0015344">
    <property type="term" value="F:siderophore uptake transmembrane transporter activity"/>
    <property type="evidence" value="ECO:0007669"/>
    <property type="project" value="TreeGrafter"/>
</dbReference>
<protein>
    <submittedName>
        <fullName evidence="11">TonB-dependent receptor plug</fullName>
    </submittedName>
</protein>
<dbReference type="Pfam" id="PF07715">
    <property type="entry name" value="Plug"/>
    <property type="match status" value="1"/>
</dbReference>
<gene>
    <name evidence="11" type="ordered locus">AciX8_3716</name>
</gene>
<feature type="domain" description="TonB-dependent transporter Oar-like beta-barrel" evidence="10">
    <location>
        <begin position="251"/>
        <end position="1189"/>
    </location>
</feature>
<proteinExistence type="predicted"/>
<comment type="subcellular location">
    <subcellularLocation>
        <location evidence="1">Cell outer membrane</location>
        <topology evidence="1">Multi-pass membrane protein</topology>
    </subcellularLocation>
</comment>
<dbReference type="Gene3D" id="2.60.40.1120">
    <property type="entry name" value="Carboxypeptidase-like, regulatory domain"/>
    <property type="match status" value="1"/>
</dbReference>
<evidence type="ECO:0000256" key="7">
    <source>
        <dbReference type="ARBA" id="ARBA00023136"/>
    </source>
</evidence>
<dbReference type="PANTHER" id="PTHR30069">
    <property type="entry name" value="TONB-DEPENDENT OUTER MEMBRANE RECEPTOR"/>
    <property type="match status" value="1"/>
</dbReference>
<keyword evidence="3" id="KW-1134">Transmembrane beta strand</keyword>
<organism evidence="11 12">
    <name type="scientific">Granulicella mallensis (strain ATCC BAA-1857 / DSM 23137 / MP5ACTX8)</name>
    <dbReference type="NCBI Taxonomy" id="682795"/>
    <lineage>
        <taxon>Bacteria</taxon>
        <taxon>Pseudomonadati</taxon>
        <taxon>Acidobacteriota</taxon>
        <taxon>Terriglobia</taxon>
        <taxon>Terriglobales</taxon>
        <taxon>Acidobacteriaceae</taxon>
        <taxon>Granulicella</taxon>
    </lineage>
</organism>
<sequence length="1196" mass="129339">MPKLMSNLQQRLFLGICLLTFFLSVCCGAQEYRGTITGRVTDQSGAVIPKAAITAVGPQQTYHAVTSANGEYTIPYVQLGVYRVSAKAPDFGEVTKSNINIEVSSKINLNFALQVGGVSESVVVSADAVGLNTDDASGGTVMDPEKVQNLPLNGRQVYGLLSLVPGVKNYATTGAQQATGQDESNAYSINGQSGNYNQFSLNGASVSQQGGGGSGTWNISPSVDAVEEFKVMTNTYDAQYGREAGGTVNTVLKSGTDQFHGTVYDFWRNSILDANYYQLNQQGQSKAFHNQHQFGGTVGGPILHKKLYFFGSYEGWREVYPVAVVTGTVTPDMLPGPDGSVNLTNYLANTSGHNIYDPLTTHCVVPGQNPCESYARNPFPNNTIPANRISPIGLNILKLWPHPNVPGNTYSNNYIGDNPGRFQYNQPIVRVDYAFSDRTRMYGMFAWWSGTSDSNSSGLPGGIAQGNINNYKSSLTQVLDLTHTFTSTLFGDIRVSYNRATNISYDGALAAGLDNSLTAESLGLSMPQIPTTSNRYAPEIGISNCCTANIIGNTVNPNMYETYELSPSVNQVLGHHNLHYGADFMLFHDIPGGDGQPNGNFSFGSQYTQQDPYNNVGDGDGIAELLLGVPDSGSVDDFLTAYESYNYYAAYAQDDWKVMHNLTINLGLRWETESSPRDRNNRLTAGFCTTCVNPVTNQLDYSGAAASLSNPILGGLQFANGNFTAYQNYWGSLLPKVGVSYALGDKLVVRGGWGLSSALGVELGAQSTWQETTGYTASLNGGLTPSGYFGTGNPYPNGFTAPPGNSQGLESGIGNGVQYDQRDRKIPRVQSYSFGFQGAGPFQSVWDLEYVGAHTTRLRSTIQLNSITPAEFADAHVNPGKYNAQVPNPFYGIAGPATTLGSSQTISAVRLLVPFPEFDYVADYADPQGYSNYNSLQAKFEKRLTNSNVLVKGLSVLASFTWSKMMTATDRLNDSQDSFVDVNPTYHIDPYDRGWDFSFSGLYTLPIGKGGLIASNAHGLLGQALDSWQLDWIFQNDGGQPIGYPNGYVYNCGGPYNIRPAHKTYYSYLNNSDNYSAYTSGTQPSCFTPLAQYTAITAMPNTGVVRTPWAQQTSLGVEKRFNITNDIKLQFKSEAFNLTNTPIFGGPNTGNVTDPLTRNNNVADPNAPGAWSGYGTVGANQQNSPRQIQLSLKVLF</sequence>
<evidence type="ECO:0000313" key="12">
    <source>
        <dbReference type="Proteomes" id="UP000007113"/>
    </source>
</evidence>
<evidence type="ECO:0000259" key="10">
    <source>
        <dbReference type="Pfam" id="PF25183"/>
    </source>
</evidence>
<evidence type="ECO:0000259" key="9">
    <source>
        <dbReference type="Pfam" id="PF07715"/>
    </source>
</evidence>
<evidence type="ECO:0000256" key="4">
    <source>
        <dbReference type="ARBA" id="ARBA00022692"/>
    </source>
</evidence>
<keyword evidence="7" id="KW-0472">Membrane</keyword>
<reference evidence="11 12" key="1">
    <citation type="submission" date="2011-11" db="EMBL/GenBank/DDBJ databases">
        <title>Complete sequence of Granulicella mallensis MP5ACTX8.</title>
        <authorList>
            <consortium name="US DOE Joint Genome Institute"/>
            <person name="Lucas S."/>
            <person name="Copeland A."/>
            <person name="Lapidus A."/>
            <person name="Cheng J.-F."/>
            <person name="Goodwin L."/>
            <person name="Pitluck S."/>
            <person name="Peters L."/>
            <person name="Lu M."/>
            <person name="Detter J.C."/>
            <person name="Han C."/>
            <person name="Tapia R."/>
            <person name="Land M."/>
            <person name="Hauser L."/>
            <person name="Kyrpides N."/>
            <person name="Ivanova N."/>
            <person name="Mikhailova N."/>
            <person name="Pagani I."/>
            <person name="Rawat S."/>
            <person name="Mannisto M."/>
            <person name="Haggblom M."/>
            <person name="Woyke T."/>
        </authorList>
    </citation>
    <scope>NUCLEOTIDE SEQUENCE [LARGE SCALE GENOMIC DNA]</scope>
    <source>
        <strain evidence="12">ATCC BAA-1857 / DSM 23137 / MP5ACTX8</strain>
    </source>
</reference>
<dbReference type="InterPro" id="IPR057601">
    <property type="entry name" value="Oar-like_b-barrel"/>
</dbReference>
<dbReference type="Pfam" id="PF13620">
    <property type="entry name" value="CarboxypepD_reg"/>
    <property type="match status" value="1"/>
</dbReference>
<keyword evidence="6" id="KW-0798">TonB box</keyword>